<gene>
    <name evidence="3" type="ORF">K2U94_04305</name>
</gene>
<dbReference type="RefSeq" id="WP_243066025.1">
    <property type="nucleotide sequence ID" value="NZ_JAIVFK010000029.1"/>
</dbReference>
<evidence type="ECO:0000256" key="1">
    <source>
        <dbReference type="SAM" id="SignalP"/>
    </source>
</evidence>
<protein>
    <submittedName>
        <fullName evidence="3">PepSY domain-containing protein</fullName>
    </submittedName>
</protein>
<dbReference type="Pfam" id="PF13670">
    <property type="entry name" value="PepSY_2"/>
    <property type="match status" value="1"/>
</dbReference>
<dbReference type="Proteomes" id="UP001139104">
    <property type="component" value="Unassembled WGS sequence"/>
</dbReference>
<organism evidence="3 4">
    <name type="scientific">Candidatus Rhodoblastus alkanivorans</name>
    <dbReference type="NCBI Taxonomy" id="2954117"/>
    <lineage>
        <taxon>Bacteria</taxon>
        <taxon>Pseudomonadati</taxon>
        <taxon>Pseudomonadota</taxon>
        <taxon>Alphaproteobacteria</taxon>
        <taxon>Hyphomicrobiales</taxon>
        <taxon>Rhodoblastaceae</taxon>
        <taxon>Rhodoblastus</taxon>
    </lineage>
</organism>
<dbReference type="InterPro" id="IPR025711">
    <property type="entry name" value="PepSY"/>
</dbReference>
<evidence type="ECO:0000259" key="2">
    <source>
        <dbReference type="Pfam" id="PF13670"/>
    </source>
</evidence>
<feature type="signal peptide" evidence="1">
    <location>
        <begin position="1"/>
        <end position="27"/>
    </location>
</feature>
<accession>A0ABS9Z4J7</accession>
<evidence type="ECO:0000313" key="3">
    <source>
        <dbReference type="EMBL" id="MCI4681991.1"/>
    </source>
</evidence>
<name>A0ABS9Z4J7_9HYPH</name>
<reference evidence="3" key="1">
    <citation type="journal article" date="2022" name="ISME J.">
        <title>Identification of active gaseous-alkane degraders at natural gas seeps.</title>
        <authorList>
            <person name="Farhan Ul Haque M."/>
            <person name="Hernandez M."/>
            <person name="Crombie A.T."/>
            <person name="Murrell J.C."/>
        </authorList>
    </citation>
    <scope>NUCLEOTIDE SEQUENCE</scope>
    <source>
        <strain evidence="3">PC2</strain>
    </source>
</reference>
<comment type="caution">
    <text evidence="3">The sequence shown here is derived from an EMBL/GenBank/DDBJ whole genome shotgun (WGS) entry which is preliminary data.</text>
</comment>
<evidence type="ECO:0000313" key="4">
    <source>
        <dbReference type="Proteomes" id="UP001139104"/>
    </source>
</evidence>
<keyword evidence="1" id="KW-0732">Signal</keyword>
<keyword evidence="4" id="KW-1185">Reference proteome</keyword>
<feature type="domain" description="PepSY" evidence="2">
    <location>
        <begin position="12"/>
        <end position="94"/>
    </location>
</feature>
<sequence length="114" mass="11762">MKGTQMRKLTVLASIAALAGGVGAAQAESLGRPCTDKPAQAYLSLDALKAKVTEQGYQIRDAEIKKACGEFYVIDKTGKKGELFVDPTTGVIVAGGDASGVAKEAGKSAEKDDD</sequence>
<dbReference type="EMBL" id="JAIVFP010000001">
    <property type="protein sequence ID" value="MCI4681991.1"/>
    <property type="molecule type" value="Genomic_DNA"/>
</dbReference>
<feature type="chain" id="PRO_5047489390" evidence="1">
    <location>
        <begin position="28"/>
        <end position="114"/>
    </location>
</feature>
<proteinExistence type="predicted"/>